<evidence type="ECO:0008006" key="3">
    <source>
        <dbReference type="Google" id="ProtNLM"/>
    </source>
</evidence>
<evidence type="ECO:0000313" key="2">
    <source>
        <dbReference type="Proteomes" id="UP000201358"/>
    </source>
</evidence>
<evidence type="ECO:0000313" key="1">
    <source>
        <dbReference type="EMBL" id="AGN34300.1"/>
    </source>
</evidence>
<dbReference type="EMBL" id="JF974312">
    <property type="protein sequence ID" value="AGN34300.1"/>
    <property type="molecule type" value="Genomic_DNA"/>
</dbReference>
<organism evidence="1 2">
    <name type="scientific">Vibrio phage pYD38-A</name>
    <dbReference type="NCBI Taxonomy" id="754051"/>
    <lineage>
        <taxon>Viruses</taxon>
        <taxon>Duplodnaviria</taxon>
        <taxon>Heunggongvirae</taxon>
        <taxon>Uroviricota</taxon>
        <taxon>Caudoviricetes</taxon>
        <taxon>Roufvirus</taxon>
        <taxon>Roufvirus pIS4A</taxon>
    </lineage>
</organism>
<sequence length="138" mass="15717">MKQLDSGIWVFDSGYRGECPLESTDQMAYGLWMQYRFPEVLWFHVPNETGTKSGPQFIEKRRKMGVRSGVSDNVILTHGINHKCGLIELKRRDKTKSKVSPSQIEVLECAIAEGHFGAIAYGLEEIKRATLFYFGLDE</sequence>
<accession>R9TQ73</accession>
<dbReference type="RefSeq" id="YP_008126222.1">
    <property type="nucleotide sequence ID" value="NC_021534.1"/>
</dbReference>
<dbReference type="Proteomes" id="UP000201358">
    <property type="component" value="Segment"/>
</dbReference>
<protein>
    <recommendedName>
        <fullName evidence="3">VRR-NUC domain-containing protein</fullName>
    </recommendedName>
</protein>
<dbReference type="OrthoDB" id="14225at10239"/>
<dbReference type="GO" id="GO:0003676">
    <property type="term" value="F:nucleic acid binding"/>
    <property type="evidence" value="ECO:0007669"/>
    <property type="project" value="InterPro"/>
</dbReference>
<reference evidence="1 2" key="1">
    <citation type="submission" date="2010-12" db="EMBL/GenBank/DDBJ databases">
        <title>The Genome Sequence of Vibrio phage pYD38-A.</title>
        <authorList>
            <consortium name="The Broad Institute Genome Sequencing Platform"/>
            <person name="Henn M.R."/>
            <person name="Wolf A."/>
            <person name="Jost G."/>
            <person name="Levin J."/>
            <person name="Malboeuf C."/>
            <person name="Casali M."/>
            <person name="Russ C."/>
            <person name="Lennon N."/>
            <person name="Chapman S.B."/>
            <person name="Erlich R."/>
            <person name="Young S.K."/>
            <person name="Yandava C."/>
            <person name="Zeng Q."/>
            <person name="Alvarado L."/>
            <person name="Anderson S."/>
            <person name="Berlin A."/>
            <person name="Chen Z."/>
            <person name="Freedman E."/>
            <person name="Gellesch M."/>
            <person name="Goldberg J."/>
            <person name="Green L."/>
            <person name="Griggs A."/>
            <person name="Gujja S."/>
            <person name="Heilman E.R."/>
            <person name="Heiman D."/>
            <person name="Hollinger A."/>
            <person name="Howarth C."/>
            <person name="Larson L."/>
            <person name="Mehta T."/>
            <person name="Pearson M."/>
            <person name="Roberts A."/>
            <person name="Ryan E."/>
            <person name="Saif S."/>
            <person name="Shea T."/>
            <person name="Shenoy N."/>
            <person name="Sisk P."/>
            <person name="Stolte C."/>
            <person name="Sykes S."/>
            <person name="White J."/>
            <person name="Haas B."/>
            <person name="Nusbaum C."/>
            <person name="Birren B."/>
        </authorList>
    </citation>
    <scope>NUCLEOTIDE SEQUENCE [LARGE SCALE GENOMIC DNA]</scope>
    <source>
        <strain evidence="2">pYD38</strain>
    </source>
</reference>
<dbReference type="Gene3D" id="3.40.1350.10">
    <property type="match status" value="1"/>
</dbReference>
<dbReference type="InterPro" id="IPR011856">
    <property type="entry name" value="tRNA_endonuc-like_dom_sf"/>
</dbReference>
<gene>
    <name evidence="1" type="ORF">VPRG_00058</name>
</gene>
<proteinExistence type="predicted"/>
<dbReference type="KEGG" id="vg:16045548"/>
<dbReference type="GeneID" id="16045548"/>
<name>R9TQ73_9CAUD</name>